<dbReference type="SUPFAM" id="SSF51011">
    <property type="entry name" value="Glycosyl hydrolase domain"/>
    <property type="match status" value="1"/>
</dbReference>
<feature type="domain" description="Glycosyl hydrolase family 13 catalytic" evidence="4">
    <location>
        <begin position="164"/>
        <end position="576"/>
    </location>
</feature>
<dbReference type="Pfam" id="PF02922">
    <property type="entry name" value="CBM_48"/>
    <property type="match status" value="1"/>
</dbReference>
<sequence length="696" mass="75372">MSLSSMLPGNAAEWGATLAPEGVNFTLAAPNATSVDLCLFDEAGLTELQRLPLPAKTGDVWHGLLPGGRAGQVYGFRVHGPWAPEQGHRFNPAKLLLDPYAREVLGRYDGSDLHWAHTPDSARGRQLPDSRDNAATALKARVCAPLPTVNPGPVVRPEQRVMYEMHVKGFTRLHTGVPEALRGSYAGLAHPAAIAHLKALGVTTVSLMPVAFRADEERLQRLGLSNYWGYSPIAWSAPEIRYWSGTAGSTPRTEFRAMVDALHAAGIEVILDVVYNHTGETDEFGPLLSLRGIDNGTYYHLEPGDASRYLNWTGCGNCVNLNHPVVLRTVMDSLRTWVTDYGVDGFRFDLAPVLARGTAETDYRFNPHAPLLMAIAQDPTLRNCMMVAEPWDIGPGGYQVGAFPPGWLEWNDRFRDTQRSAWLQHSTHRGALANRLAGSAEAFSPLRRAAYSSVNFVTAHDGFNLMDVVSYCHRHNDANGEGNRDGHGHNLSVNHGVEGASDDAQVVQARARHRRTLLAATLFSLGTPMLLAGDELGHSQGGNNNAYCQDNAITWLNWEATRHDLSTFVARAIALRRALPALQATGWWRSHAGEAGSGPVAMWALSDGRTLEAGDWEAPQGGPLAVQLQLGTSEAVLLLLNPSASAQAFTLPAGDWHLCLDTASESVGAEPASTVSPLFTVQADSLVLLSAMRPVF</sequence>
<dbReference type="InterPro" id="IPR013783">
    <property type="entry name" value="Ig-like_fold"/>
</dbReference>
<dbReference type="InterPro" id="IPR011837">
    <property type="entry name" value="Glycogen_debranch_GlgX"/>
</dbReference>
<dbReference type="InterPro" id="IPR004193">
    <property type="entry name" value="Glyco_hydro_13_N"/>
</dbReference>
<evidence type="ECO:0000259" key="4">
    <source>
        <dbReference type="SMART" id="SM00642"/>
    </source>
</evidence>
<keyword evidence="6" id="KW-1185">Reference proteome</keyword>
<gene>
    <name evidence="5" type="primary">glgX</name>
    <name evidence="5" type="ORF">RAN89_11515</name>
</gene>
<keyword evidence="3" id="KW-0326">Glycosidase</keyword>
<dbReference type="Gene3D" id="3.20.20.80">
    <property type="entry name" value="Glycosidases"/>
    <property type="match status" value="1"/>
</dbReference>
<dbReference type="Proteomes" id="UP001302257">
    <property type="component" value="Chromosome"/>
</dbReference>
<dbReference type="EMBL" id="CP132507">
    <property type="protein sequence ID" value="WNO03548.1"/>
    <property type="molecule type" value="Genomic_DNA"/>
</dbReference>
<evidence type="ECO:0000256" key="1">
    <source>
        <dbReference type="ARBA" id="ARBA00008061"/>
    </source>
</evidence>
<dbReference type="InterPro" id="IPR017853">
    <property type="entry name" value="GH"/>
</dbReference>
<dbReference type="InterPro" id="IPR013780">
    <property type="entry name" value="Glyco_hydro_b"/>
</dbReference>
<keyword evidence="2" id="KW-0378">Hydrolase</keyword>
<dbReference type="CDD" id="cd11326">
    <property type="entry name" value="AmyAc_Glg_debranch"/>
    <property type="match status" value="1"/>
</dbReference>
<organism evidence="5 6">
    <name type="scientific">Rhodoferax mekongensis</name>
    <dbReference type="NCBI Taxonomy" id="3068341"/>
    <lineage>
        <taxon>Bacteria</taxon>
        <taxon>Pseudomonadati</taxon>
        <taxon>Pseudomonadota</taxon>
        <taxon>Betaproteobacteria</taxon>
        <taxon>Burkholderiales</taxon>
        <taxon>Comamonadaceae</taxon>
        <taxon>Rhodoferax</taxon>
    </lineage>
</organism>
<protein>
    <submittedName>
        <fullName evidence="5">Glycogen debranching protein GlgX</fullName>
    </submittedName>
</protein>
<comment type="similarity">
    <text evidence="1">Belongs to the glycosyl hydrolase 13 family.</text>
</comment>
<accession>A0ABZ0AVC1</accession>
<reference evidence="5 6" key="1">
    <citation type="submission" date="2023-08" db="EMBL/GenBank/DDBJ databases">
        <title>Rhodoferax potami sp. nov. and Rhodoferax mekongensis sp. nov., isolated from the Mekong River in Thailand.</title>
        <authorList>
            <person name="Kitikhun S."/>
            <person name="Charoenyingcharoen P."/>
            <person name="Siriarchawattana P."/>
            <person name="Likhitrattanapisal S."/>
            <person name="Nilsakha T."/>
            <person name="Chanpet A."/>
            <person name="Rattanawaree P."/>
            <person name="Ingsriswang S."/>
        </authorList>
    </citation>
    <scope>NUCLEOTIDE SEQUENCE [LARGE SCALE GENOMIC DNA]</scope>
    <source>
        <strain evidence="5 6">TBRC 17307</strain>
    </source>
</reference>
<dbReference type="NCBIfam" id="TIGR02100">
    <property type="entry name" value="glgX_debranch"/>
    <property type="match status" value="1"/>
</dbReference>
<dbReference type="Gene3D" id="2.60.40.10">
    <property type="entry name" value="Immunoglobulins"/>
    <property type="match status" value="1"/>
</dbReference>
<dbReference type="RefSeq" id="WP_313866441.1">
    <property type="nucleotide sequence ID" value="NZ_CP132507.1"/>
</dbReference>
<dbReference type="Gene3D" id="2.60.40.1180">
    <property type="entry name" value="Golgi alpha-mannosidase II"/>
    <property type="match status" value="1"/>
</dbReference>
<dbReference type="SMART" id="SM00642">
    <property type="entry name" value="Aamy"/>
    <property type="match status" value="1"/>
</dbReference>
<dbReference type="SUPFAM" id="SSF81296">
    <property type="entry name" value="E set domains"/>
    <property type="match status" value="1"/>
</dbReference>
<evidence type="ECO:0000256" key="3">
    <source>
        <dbReference type="ARBA" id="ARBA00023295"/>
    </source>
</evidence>
<dbReference type="InterPro" id="IPR006047">
    <property type="entry name" value="GH13_cat_dom"/>
</dbReference>
<dbReference type="PANTHER" id="PTHR43002">
    <property type="entry name" value="GLYCOGEN DEBRANCHING ENZYME"/>
    <property type="match status" value="1"/>
</dbReference>
<evidence type="ECO:0000313" key="5">
    <source>
        <dbReference type="EMBL" id="WNO03548.1"/>
    </source>
</evidence>
<evidence type="ECO:0000256" key="2">
    <source>
        <dbReference type="ARBA" id="ARBA00022801"/>
    </source>
</evidence>
<evidence type="ECO:0000313" key="6">
    <source>
        <dbReference type="Proteomes" id="UP001302257"/>
    </source>
</evidence>
<name>A0ABZ0AVC1_9BURK</name>
<dbReference type="CDD" id="cd02856">
    <property type="entry name" value="E_set_GDE_Isoamylase_N"/>
    <property type="match status" value="1"/>
</dbReference>
<dbReference type="InterPro" id="IPR014756">
    <property type="entry name" value="Ig_E-set"/>
</dbReference>
<dbReference type="InterPro" id="IPR044505">
    <property type="entry name" value="GlgX_Isoamylase_N_E_set"/>
</dbReference>
<proteinExistence type="inferred from homology"/>
<dbReference type="SUPFAM" id="SSF51445">
    <property type="entry name" value="(Trans)glycosidases"/>
    <property type="match status" value="1"/>
</dbReference>